<evidence type="ECO:0000313" key="2">
    <source>
        <dbReference type="Proteomes" id="UP000235388"/>
    </source>
</evidence>
<reference evidence="1 2" key="1">
    <citation type="submission" date="2017-11" db="EMBL/GenBank/DDBJ databases">
        <title>De novo assembly and phasing of dikaryotic genomes from two isolates of Puccinia coronata f. sp. avenae, the causal agent of oat crown rust.</title>
        <authorList>
            <person name="Miller M.E."/>
            <person name="Zhang Y."/>
            <person name="Omidvar V."/>
            <person name="Sperschneider J."/>
            <person name="Schwessinger B."/>
            <person name="Raley C."/>
            <person name="Palmer J.M."/>
            <person name="Garnica D."/>
            <person name="Upadhyaya N."/>
            <person name="Rathjen J."/>
            <person name="Taylor J.M."/>
            <person name="Park R.F."/>
            <person name="Dodds P.N."/>
            <person name="Hirsch C.D."/>
            <person name="Kianian S.F."/>
            <person name="Figueroa M."/>
        </authorList>
    </citation>
    <scope>NUCLEOTIDE SEQUENCE [LARGE SCALE GENOMIC DNA]</scope>
    <source>
        <strain evidence="1">12NC29</strain>
    </source>
</reference>
<evidence type="ECO:0008006" key="3">
    <source>
        <dbReference type="Google" id="ProtNLM"/>
    </source>
</evidence>
<sequence>MDSESCVESSRYLLTSDNYSTWTVSIEAKLEDIGARKVVTGTTLPETNHFNGRALWKLLKEKYAGSNLVARLSALDHFLDLEYHDIASFCSAIRMGEMNCVTRLKG</sequence>
<proteinExistence type="predicted"/>
<dbReference type="AlphaFoldDB" id="A0A2N5VW42"/>
<protein>
    <recommendedName>
        <fullName evidence="3">DUF4219 domain-containing protein</fullName>
    </recommendedName>
</protein>
<dbReference type="EMBL" id="PGCJ01000049">
    <property type="protein sequence ID" value="PLW54213.1"/>
    <property type="molecule type" value="Genomic_DNA"/>
</dbReference>
<organism evidence="1 2">
    <name type="scientific">Puccinia coronata f. sp. avenae</name>
    <dbReference type="NCBI Taxonomy" id="200324"/>
    <lineage>
        <taxon>Eukaryota</taxon>
        <taxon>Fungi</taxon>
        <taxon>Dikarya</taxon>
        <taxon>Basidiomycota</taxon>
        <taxon>Pucciniomycotina</taxon>
        <taxon>Pucciniomycetes</taxon>
        <taxon>Pucciniales</taxon>
        <taxon>Pucciniaceae</taxon>
        <taxon>Puccinia</taxon>
    </lineage>
</organism>
<evidence type="ECO:0000313" key="1">
    <source>
        <dbReference type="EMBL" id="PLW54213.1"/>
    </source>
</evidence>
<dbReference type="STRING" id="200324.A0A2N5VW42"/>
<keyword evidence="2" id="KW-1185">Reference proteome</keyword>
<dbReference type="Proteomes" id="UP000235388">
    <property type="component" value="Unassembled WGS sequence"/>
</dbReference>
<accession>A0A2N5VW42</accession>
<gene>
    <name evidence="1" type="ORF">PCANC_04515</name>
</gene>
<comment type="caution">
    <text evidence="1">The sequence shown here is derived from an EMBL/GenBank/DDBJ whole genome shotgun (WGS) entry which is preliminary data.</text>
</comment>
<dbReference type="OrthoDB" id="2505270at2759"/>
<name>A0A2N5VW42_9BASI</name>